<feature type="non-terminal residue" evidence="1">
    <location>
        <position position="1"/>
    </location>
</feature>
<keyword evidence="2" id="KW-1185">Reference proteome</keyword>
<comment type="caution">
    <text evidence="1">The sequence shown here is derived from an EMBL/GenBank/DDBJ whole genome shotgun (WGS) entry which is preliminary data.</text>
</comment>
<sequence>SCAILFSLRYTLPDFKIVVSSRQVSRFPDILLALAILPEYQIFLSRSAAAEWLLSFRNNMSILFALQDRFNSSSIWFDVGYMNYWMNAHCFGKCQFHIHGSLPLLHSAFLRDVPLPPDGFSWDDQGSFDDEQVPLLLFTLSAEGHCCRALPFPERRGQVRARCPGKYPGLGDDRMFELIPISSFLYRFRCWMILSSISHVRIQQACSSCSSPGSPYRSNTFSHNDGFNPSMKYAIASVSATSTHFSRACSNFRI</sequence>
<dbReference type="Proteomes" id="UP000823046">
    <property type="component" value="Unassembled WGS sequence"/>
</dbReference>
<reference evidence="1 2" key="1">
    <citation type="journal article" date="2020" name="bioRxiv">
        <title>Metabolic contributions of an alphaproteobacterial endosymbiont in the apicomplexan Cardiosporidium cionae.</title>
        <authorList>
            <person name="Hunter E.S."/>
            <person name="Paight C.J."/>
            <person name="Lane C.E."/>
        </authorList>
    </citation>
    <scope>NUCLEOTIDE SEQUENCE [LARGE SCALE GENOMIC DNA]</scope>
    <source>
        <strain evidence="1">ESH_2018</strain>
    </source>
</reference>
<accession>A0ABQ7J3X1</accession>
<organism evidence="1 2">
    <name type="scientific">Cardiosporidium cionae</name>
    <dbReference type="NCBI Taxonomy" id="476202"/>
    <lineage>
        <taxon>Eukaryota</taxon>
        <taxon>Sar</taxon>
        <taxon>Alveolata</taxon>
        <taxon>Apicomplexa</taxon>
        <taxon>Aconoidasida</taxon>
        <taxon>Nephromycida</taxon>
        <taxon>Cardiosporidium</taxon>
    </lineage>
</organism>
<gene>
    <name evidence="1" type="ORF">IE077_001785</name>
</gene>
<evidence type="ECO:0000313" key="1">
    <source>
        <dbReference type="EMBL" id="KAF8817769.1"/>
    </source>
</evidence>
<name>A0ABQ7J3X1_9APIC</name>
<protein>
    <submittedName>
        <fullName evidence="1">Uncharacterized protein</fullName>
    </submittedName>
</protein>
<dbReference type="EMBL" id="JADAQX010001503">
    <property type="protein sequence ID" value="KAF8817769.1"/>
    <property type="molecule type" value="Genomic_DNA"/>
</dbReference>
<proteinExistence type="predicted"/>
<evidence type="ECO:0000313" key="2">
    <source>
        <dbReference type="Proteomes" id="UP000823046"/>
    </source>
</evidence>